<dbReference type="InterPro" id="IPR023214">
    <property type="entry name" value="HAD_sf"/>
</dbReference>
<proteinExistence type="predicted"/>
<dbReference type="GeneID" id="97673236"/>
<evidence type="ECO:0000313" key="1">
    <source>
        <dbReference type="EMBL" id="CTQ79091.1"/>
    </source>
</evidence>
<reference evidence="2" key="1">
    <citation type="submission" date="2015-07" db="EMBL/GenBank/DDBJ databases">
        <authorList>
            <person name="Rodrigo-Torres Lidia"/>
            <person name="Arahal R.David."/>
        </authorList>
    </citation>
    <scope>NUCLEOTIDE SEQUENCE [LARGE SCALE GENOMIC DNA]</scope>
    <source>
        <strain evidence="2">CECT 5096</strain>
    </source>
</reference>
<sequence length="269" mass="30019">MLSKAELMTPDHVSGVIGNSRSEDVFLFDLTAIVPGTFCQIDHDFADYLLEFARLRPCYLLASVSYNDLLSRLPSRVRFAFKGIFVSSGAELWCEDEVLERREHRFSDDLYEHLVKVVQNSGYQEKVAPLIENGPATLRVCLAGTQATIGQLKAYLKWEEEHCELPKIVNELKAKFPDHEVCQDSGSSLLISPNTFSSALVRQHITTEHEGARFIGYMSNRAVNSFARPLCDVLSGADLLTEVGGPSDLSQLMSYDIRRASARDLLAAE</sequence>
<dbReference type="Gene3D" id="3.40.50.1000">
    <property type="entry name" value="HAD superfamily/HAD-like"/>
    <property type="match status" value="1"/>
</dbReference>
<dbReference type="InterPro" id="IPR043169">
    <property type="entry name" value="PMM_cap"/>
</dbReference>
<protein>
    <submittedName>
        <fullName evidence="1">Uncharacterized protein</fullName>
    </submittedName>
</protein>
<dbReference type="Gene3D" id="3.30.1240.20">
    <property type="match status" value="1"/>
</dbReference>
<dbReference type="RefSeq" id="WP_055121246.1">
    <property type="nucleotide sequence ID" value="NZ_CXWA01000014.1"/>
</dbReference>
<name>A0A0M7B0A3_9HYPH</name>
<evidence type="ECO:0000313" key="2">
    <source>
        <dbReference type="Proteomes" id="UP000049983"/>
    </source>
</evidence>
<dbReference type="AlphaFoldDB" id="A0A0M7B0A3"/>
<accession>A0A0M7B0A3</accession>
<dbReference type="Proteomes" id="UP000049983">
    <property type="component" value="Unassembled WGS sequence"/>
</dbReference>
<gene>
    <name evidence="1" type="ORF">LA5096_06007</name>
</gene>
<dbReference type="OrthoDB" id="7676259at2"/>
<organism evidence="1 2">
    <name type="scientific">Roseibium album</name>
    <dbReference type="NCBI Taxonomy" id="311410"/>
    <lineage>
        <taxon>Bacteria</taxon>
        <taxon>Pseudomonadati</taxon>
        <taxon>Pseudomonadota</taxon>
        <taxon>Alphaproteobacteria</taxon>
        <taxon>Hyphomicrobiales</taxon>
        <taxon>Stappiaceae</taxon>
        <taxon>Roseibium</taxon>
    </lineage>
</organism>
<keyword evidence="2" id="KW-1185">Reference proteome</keyword>
<dbReference type="EMBL" id="CXWC01000017">
    <property type="protein sequence ID" value="CTQ79091.1"/>
    <property type="molecule type" value="Genomic_DNA"/>
</dbReference>